<evidence type="ECO:0000256" key="3">
    <source>
        <dbReference type="PIRSR" id="PIRSR000137-1"/>
    </source>
</evidence>
<dbReference type="InterPro" id="IPR007867">
    <property type="entry name" value="GMC_OxRtase_C"/>
</dbReference>
<keyword evidence="4" id="KW-0285">Flavoprotein</keyword>
<keyword evidence="2" id="KW-0325">Glycoprotein</keyword>
<dbReference type="Proteomes" id="UP000799428">
    <property type="component" value="Unassembled WGS sequence"/>
</dbReference>
<dbReference type="Pfam" id="PF00732">
    <property type="entry name" value="GMC_oxred_N"/>
    <property type="match status" value="1"/>
</dbReference>
<feature type="chain" id="PRO_5026275780" evidence="5">
    <location>
        <begin position="23"/>
        <end position="610"/>
    </location>
</feature>
<feature type="binding site" evidence="4">
    <location>
        <begin position="542"/>
        <end position="543"/>
    </location>
    <ligand>
        <name>FAD</name>
        <dbReference type="ChEBI" id="CHEBI:57692"/>
    </ligand>
</feature>
<evidence type="ECO:0000313" key="8">
    <source>
        <dbReference type="EMBL" id="KAF2708328.1"/>
    </source>
</evidence>
<evidence type="ECO:0000256" key="1">
    <source>
        <dbReference type="ARBA" id="ARBA00010790"/>
    </source>
</evidence>
<name>A0A6G1K694_9PLEO</name>
<keyword evidence="5" id="KW-0732">Signal</keyword>
<dbReference type="SUPFAM" id="SSF54373">
    <property type="entry name" value="FAD-linked reductases, C-terminal domain"/>
    <property type="match status" value="1"/>
</dbReference>
<keyword evidence="9" id="KW-1185">Reference proteome</keyword>
<dbReference type="SUPFAM" id="SSF51905">
    <property type="entry name" value="FAD/NAD(P)-binding domain"/>
    <property type="match status" value="1"/>
</dbReference>
<evidence type="ECO:0000256" key="4">
    <source>
        <dbReference type="PIRSR" id="PIRSR000137-2"/>
    </source>
</evidence>
<dbReference type="InterPro" id="IPR012132">
    <property type="entry name" value="GMC_OxRdtase"/>
</dbReference>
<feature type="active site" description="Proton donor" evidence="3">
    <location>
        <position position="543"/>
    </location>
</feature>
<evidence type="ECO:0000256" key="5">
    <source>
        <dbReference type="SAM" id="SignalP"/>
    </source>
</evidence>
<keyword evidence="4" id="KW-0274">FAD</keyword>
<feature type="signal peptide" evidence="5">
    <location>
        <begin position="1"/>
        <end position="22"/>
    </location>
</feature>
<evidence type="ECO:0000259" key="7">
    <source>
        <dbReference type="Pfam" id="PF05199"/>
    </source>
</evidence>
<dbReference type="InterPro" id="IPR000172">
    <property type="entry name" value="GMC_OxRdtase_N"/>
</dbReference>
<evidence type="ECO:0000313" key="9">
    <source>
        <dbReference type="Proteomes" id="UP000799428"/>
    </source>
</evidence>
<evidence type="ECO:0000256" key="2">
    <source>
        <dbReference type="ARBA" id="ARBA00023180"/>
    </source>
</evidence>
<dbReference type="AlphaFoldDB" id="A0A6G1K694"/>
<evidence type="ECO:0000259" key="6">
    <source>
        <dbReference type="Pfam" id="PF00732"/>
    </source>
</evidence>
<dbReference type="OrthoDB" id="269227at2759"/>
<feature type="active site" description="Proton acceptor" evidence="3">
    <location>
        <position position="587"/>
    </location>
</feature>
<protein>
    <submittedName>
        <fullName evidence="8">GMC oxidoreductase</fullName>
    </submittedName>
</protein>
<feature type="domain" description="Glucose-methanol-choline oxidoreductase C-terminal" evidence="7">
    <location>
        <begin position="461"/>
        <end position="596"/>
    </location>
</feature>
<dbReference type="GO" id="GO:0016614">
    <property type="term" value="F:oxidoreductase activity, acting on CH-OH group of donors"/>
    <property type="evidence" value="ECO:0007669"/>
    <property type="project" value="InterPro"/>
</dbReference>
<feature type="domain" description="Glucose-methanol-choline oxidoreductase N-terminal" evidence="6">
    <location>
        <begin position="40"/>
        <end position="357"/>
    </location>
</feature>
<gene>
    <name evidence="8" type="ORF">K504DRAFT_468667</name>
</gene>
<dbReference type="GO" id="GO:0050660">
    <property type="term" value="F:flavin adenine dinucleotide binding"/>
    <property type="evidence" value="ECO:0007669"/>
    <property type="project" value="InterPro"/>
</dbReference>
<sequence length="610" mass="64251">MMILSLSVAVAFVGALVPCSLAVPLRIRADQVGTPGDATFDYVVIGGGTAGLTIAARLSEFASVAVIEAGGYYQTDYGNASVVPLLSLTGIDVIDPSETFPHRPEIDWELVTQPQTNAGGRKVHYAQGKTLGGSSALNTMSYVRSSASAYQRWADLVGDNSYTFDNLLPYFKKSVRLTPPNLTKRNAVNATPEYDTNSFGAGSPLDVSWNNWVDPTITWLAKSLQSIGLAINPKGWSSGQLNGGSWVPSTIDPAHATRESSQTSFLDYAAGNTRLVVYPHSMASKILFKGTTATGVSVNTAGTTYTLSASKEIIVSAGVFHSPQLLMVSGVGPKATLESKSIAVVADLPGVGQNLRDPVSVNVAHFVSTTNAQGVVANPVTQPEALRQYQEDAAGPYSSAAGYISYERLTNELRSTLLDTTRAALAKLPSDSPEVQFIAGTFLWTNGSAMGSMSATICNTFSRGSVTISSSNASDAPVIDLGWFSDPADGDVLVAGIKRLRQAWASDPAQSISLGAEVIPGDSVSTDEQLLAFVKANANMIWHPSSTCSMGKQGDADAVVDSQARVFGVQRLRVVDISIFPLSIPGHPQASVYMVAEKIADIIKKGGGVQ</sequence>
<reference evidence="8" key="1">
    <citation type="journal article" date="2020" name="Stud. Mycol.">
        <title>101 Dothideomycetes genomes: a test case for predicting lifestyles and emergence of pathogens.</title>
        <authorList>
            <person name="Haridas S."/>
            <person name="Albert R."/>
            <person name="Binder M."/>
            <person name="Bloem J."/>
            <person name="Labutti K."/>
            <person name="Salamov A."/>
            <person name="Andreopoulos B."/>
            <person name="Baker S."/>
            <person name="Barry K."/>
            <person name="Bills G."/>
            <person name="Bluhm B."/>
            <person name="Cannon C."/>
            <person name="Castanera R."/>
            <person name="Culley D."/>
            <person name="Daum C."/>
            <person name="Ezra D."/>
            <person name="Gonzalez J."/>
            <person name="Henrissat B."/>
            <person name="Kuo A."/>
            <person name="Liang C."/>
            <person name="Lipzen A."/>
            <person name="Lutzoni F."/>
            <person name="Magnuson J."/>
            <person name="Mondo S."/>
            <person name="Nolan M."/>
            <person name="Ohm R."/>
            <person name="Pangilinan J."/>
            <person name="Park H.-J."/>
            <person name="Ramirez L."/>
            <person name="Alfaro M."/>
            <person name="Sun H."/>
            <person name="Tritt A."/>
            <person name="Yoshinaga Y."/>
            <person name="Zwiers L.-H."/>
            <person name="Turgeon B."/>
            <person name="Goodwin S."/>
            <person name="Spatafora J."/>
            <person name="Crous P."/>
            <person name="Grigoriev I."/>
        </authorList>
    </citation>
    <scope>NUCLEOTIDE SEQUENCE</scope>
    <source>
        <strain evidence="8">CBS 279.74</strain>
    </source>
</reference>
<dbReference type="PANTHER" id="PTHR11552">
    <property type="entry name" value="GLUCOSE-METHANOL-CHOLINE GMC OXIDOREDUCTASE"/>
    <property type="match status" value="1"/>
</dbReference>
<proteinExistence type="inferred from homology"/>
<organism evidence="8 9">
    <name type="scientific">Pleomassaria siparia CBS 279.74</name>
    <dbReference type="NCBI Taxonomy" id="1314801"/>
    <lineage>
        <taxon>Eukaryota</taxon>
        <taxon>Fungi</taxon>
        <taxon>Dikarya</taxon>
        <taxon>Ascomycota</taxon>
        <taxon>Pezizomycotina</taxon>
        <taxon>Dothideomycetes</taxon>
        <taxon>Pleosporomycetidae</taxon>
        <taxon>Pleosporales</taxon>
        <taxon>Pleomassariaceae</taxon>
        <taxon>Pleomassaria</taxon>
    </lineage>
</organism>
<dbReference type="PANTHER" id="PTHR11552:SF138">
    <property type="entry name" value="DEHYDROGENASE PKFF-RELATED"/>
    <property type="match status" value="1"/>
</dbReference>
<comment type="cofactor">
    <cofactor evidence="4">
        <name>FAD</name>
        <dbReference type="ChEBI" id="CHEBI:57692"/>
    </cofactor>
</comment>
<comment type="similarity">
    <text evidence="1">Belongs to the GMC oxidoreductase family.</text>
</comment>
<feature type="binding site" evidence="4">
    <location>
        <begin position="588"/>
        <end position="589"/>
    </location>
    <ligand>
        <name>FAD</name>
        <dbReference type="ChEBI" id="CHEBI:57692"/>
    </ligand>
</feature>
<dbReference type="InterPro" id="IPR036188">
    <property type="entry name" value="FAD/NAD-bd_sf"/>
</dbReference>
<dbReference type="EMBL" id="MU005772">
    <property type="protein sequence ID" value="KAF2708328.1"/>
    <property type="molecule type" value="Genomic_DNA"/>
</dbReference>
<dbReference type="Gene3D" id="3.50.50.60">
    <property type="entry name" value="FAD/NAD(P)-binding domain"/>
    <property type="match status" value="1"/>
</dbReference>
<dbReference type="PIRSF" id="PIRSF000137">
    <property type="entry name" value="Alcohol_oxidase"/>
    <property type="match status" value="1"/>
</dbReference>
<dbReference type="Gene3D" id="3.30.560.10">
    <property type="entry name" value="Glucose Oxidase, domain 3"/>
    <property type="match status" value="1"/>
</dbReference>
<dbReference type="Pfam" id="PF05199">
    <property type="entry name" value="GMC_oxred_C"/>
    <property type="match status" value="1"/>
</dbReference>
<dbReference type="GO" id="GO:0044550">
    <property type="term" value="P:secondary metabolite biosynthetic process"/>
    <property type="evidence" value="ECO:0007669"/>
    <property type="project" value="TreeGrafter"/>
</dbReference>
<accession>A0A6G1K694</accession>